<organism evidence="1 2">
    <name type="scientific">Pleurodeles waltl</name>
    <name type="common">Iberian ribbed newt</name>
    <dbReference type="NCBI Taxonomy" id="8319"/>
    <lineage>
        <taxon>Eukaryota</taxon>
        <taxon>Metazoa</taxon>
        <taxon>Chordata</taxon>
        <taxon>Craniata</taxon>
        <taxon>Vertebrata</taxon>
        <taxon>Euteleostomi</taxon>
        <taxon>Amphibia</taxon>
        <taxon>Batrachia</taxon>
        <taxon>Caudata</taxon>
        <taxon>Salamandroidea</taxon>
        <taxon>Salamandridae</taxon>
        <taxon>Pleurodelinae</taxon>
        <taxon>Pleurodeles</taxon>
    </lineage>
</organism>
<sequence length="90" mass="10092">MAAISRVRYLQAHMSEMLKEEPSPEERVKRLAVRTMRVGLDVACSTLVASGERHPPMRHFSGLHALDIRREPKRAILAVHPPPVDNSETG</sequence>
<reference evidence="1" key="1">
    <citation type="journal article" date="2022" name="bioRxiv">
        <title>Sequencing and chromosome-scale assembly of the giantPleurodeles waltlgenome.</title>
        <authorList>
            <person name="Brown T."/>
            <person name="Elewa A."/>
            <person name="Iarovenko S."/>
            <person name="Subramanian E."/>
            <person name="Araus A.J."/>
            <person name="Petzold A."/>
            <person name="Susuki M."/>
            <person name="Suzuki K.-i.T."/>
            <person name="Hayashi T."/>
            <person name="Toyoda A."/>
            <person name="Oliveira C."/>
            <person name="Osipova E."/>
            <person name="Leigh N.D."/>
            <person name="Simon A."/>
            <person name="Yun M.H."/>
        </authorList>
    </citation>
    <scope>NUCLEOTIDE SEQUENCE</scope>
    <source>
        <strain evidence="1">20211129_DDA</strain>
        <tissue evidence="1">Liver</tissue>
    </source>
</reference>
<protein>
    <submittedName>
        <fullName evidence="1">Uncharacterized protein</fullName>
    </submittedName>
</protein>
<evidence type="ECO:0000313" key="1">
    <source>
        <dbReference type="EMBL" id="KAJ1203763.1"/>
    </source>
</evidence>
<proteinExistence type="predicted"/>
<keyword evidence="2" id="KW-1185">Reference proteome</keyword>
<evidence type="ECO:0000313" key="2">
    <source>
        <dbReference type="Proteomes" id="UP001066276"/>
    </source>
</evidence>
<comment type="caution">
    <text evidence="1">The sequence shown here is derived from an EMBL/GenBank/DDBJ whole genome shotgun (WGS) entry which is preliminary data.</text>
</comment>
<dbReference type="EMBL" id="JANPWB010000003">
    <property type="protein sequence ID" value="KAJ1203763.1"/>
    <property type="molecule type" value="Genomic_DNA"/>
</dbReference>
<dbReference type="AlphaFoldDB" id="A0AAV7VQ28"/>
<gene>
    <name evidence="1" type="ORF">NDU88_007544</name>
</gene>
<dbReference type="Proteomes" id="UP001066276">
    <property type="component" value="Chromosome 2_1"/>
</dbReference>
<name>A0AAV7VQ28_PLEWA</name>
<accession>A0AAV7VQ28</accession>